<name>A0ABY5YJ34_9DEIO</name>
<evidence type="ECO:0000313" key="2">
    <source>
        <dbReference type="Proteomes" id="UP001060261"/>
    </source>
</evidence>
<dbReference type="EMBL" id="CP104213">
    <property type="protein sequence ID" value="UWX64825.1"/>
    <property type="molecule type" value="Genomic_DNA"/>
</dbReference>
<reference evidence="1" key="1">
    <citation type="submission" date="2022-09" db="EMBL/GenBank/DDBJ databases">
        <title>genome sequence of Deinococcus rubellus.</title>
        <authorList>
            <person name="Srinivasan S."/>
        </authorList>
    </citation>
    <scope>NUCLEOTIDE SEQUENCE</scope>
    <source>
        <strain evidence="1">Ant6</strain>
    </source>
</reference>
<proteinExistence type="predicted"/>
<dbReference type="InterPro" id="IPR012337">
    <property type="entry name" value="RNaseH-like_sf"/>
</dbReference>
<sequence length="175" mass="20352">MDLGKQRAGQLFSAILSTFQRKQHRETFEVVMNLFLAGQGQPLPQLATVKSPSAVSRFFNHDSWNIRAVIRAMRQHALDEFERFRRVPYSHQQRLELIVDMTSLHKEGKFEQLAPWIHHFNGVNGVHLVVLHLCHGSRRFPWSFLIWRGKGQPSPADLALKMLTRLPDELIKRHS</sequence>
<evidence type="ECO:0000313" key="1">
    <source>
        <dbReference type="EMBL" id="UWX64825.1"/>
    </source>
</evidence>
<accession>A0ABY5YJ34</accession>
<evidence type="ECO:0008006" key="3">
    <source>
        <dbReference type="Google" id="ProtNLM"/>
    </source>
</evidence>
<organism evidence="1 2">
    <name type="scientific">Deinococcus rubellus</name>
    <dbReference type="NCBI Taxonomy" id="1889240"/>
    <lineage>
        <taxon>Bacteria</taxon>
        <taxon>Thermotogati</taxon>
        <taxon>Deinococcota</taxon>
        <taxon>Deinococci</taxon>
        <taxon>Deinococcales</taxon>
        <taxon>Deinococcaceae</taxon>
        <taxon>Deinococcus</taxon>
    </lineage>
</organism>
<dbReference type="SUPFAM" id="SSF53098">
    <property type="entry name" value="Ribonuclease H-like"/>
    <property type="match status" value="1"/>
</dbReference>
<keyword evidence="2" id="KW-1185">Reference proteome</keyword>
<dbReference type="RefSeq" id="WP_260561086.1">
    <property type="nucleotide sequence ID" value="NZ_BAABEC010000009.1"/>
</dbReference>
<protein>
    <recommendedName>
        <fullName evidence="3">Transposase IS701-like DDE domain-containing protein</fullName>
    </recommendedName>
</protein>
<dbReference type="Proteomes" id="UP001060261">
    <property type="component" value="Chromosome"/>
</dbReference>
<gene>
    <name evidence="1" type="ORF">N0D28_03940</name>
</gene>